<proteinExistence type="predicted"/>
<dbReference type="HOGENOM" id="CLU_040681_12_0_11"/>
<sequence>MTEAKDIMHSGAECVGEHQTLAHAAQRMRELDIGAMPICGDDDRLHGIITDRDIVIKCIAQGKDPNTMTAGQLAQGTPYYADTDADIEDVLTIMEEHQIRRLPVVEADNHRLVGMISEADIARNLPEHAIARFVETITARS</sequence>
<dbReference type="eggNOG" id="COG0517">
    <property type="taxonomic scope" value="Bacteria"/>
</dbReference>
<dbReference type="PANTHER" id="PTHR43080">
    <property type="entry name" value="CBS DOMAIN-CONTAINING PROTEIN CBSX3, MITOCHONDRIAL"/>
    <property type="match status" value="1"/>
</dbReference>
<dbReference type="PROSITE" id="PS51371">
    <property type="entry name" value="CBS"/>
    <property type="match status" value="2"/>
</dbReference>
<evidence type="ECO:0000256" key="2">
    <source>
        <dbReference type="PROSITE-ProRule" id="PRU00703"/>
    </source>
</evidence>
<evidence type="ECO:0000313" key="4">
    <source>
        <dbReference type="EMBL" id="EHR51229.1"/>
    </source>
</evidence>
<accession>H5X6K8</accession>
<dbReference type="InterPro" id="IPR000644">
    <property type="entry name" value="CBS_dom"/>
</dbReference>
<keyword evidence="1 2" id="KW-0129">CBS domain</keyword>
<dbReference type="RefSeq" id="WP_009154614.1">
    <property type="nucleotide sequence ID" value="NZ_CM001439.1"/>
</dbReference>
<dbReference type="STRING" id="882083.SacmaDRAFT_2993"/>
<dbReference type="Gene3D" id="3.10.580.10">
    <property type="entry name" value="CBS-domain"/>
    <property type="match status" value="1"/>
</dbReference>
<organism evidence="4 5">
    <name type="scientific">Saccharomonospora marina XMU15</name>
    <dbReference type="NCBI Taxonomy" id="882083"/>
    <lineage>
        <taxon>Bacteria</taxon>
        <taxon>Bacillati</taxon>
        <taxon>Actinomycetota</taxon>
        <taxon>Actinomycetes</taxon>
        <taxon>Pseudonocardiales</taxon>
        <taxon>Pseudonocardiaceae</taxon>
        <taxon>Saccharomonospora</taxon>
    </lineage>
</organism>
<evidence type="ECO:0000259" key="3">
    <source>
        <dbReference type="PROSITE" id="PS51371"/>
    </source>
</evidence>
<reference evidence="4 5" key="1">
    <citation type="journal article" date="2012" name="Stand. Genomic Sci.">
        <title>Genome sequence of the ocean sediment bacterium Saccharomonospora marina type strain (XMU15(T)).</title>
        <authorList>
            <person name="Klenk H.P."/>
            <person name="Lu M."/>
            <person name="Lucas S."/>
            <person name="Lapidus A."/>
            <person name="Copeland A."/>
            <person name="Pitluck S."/>
            <person name="Goodwin L.A."/>
            <person name="Han C."/>
            <person name="Tapia R."/>
            <person name="Brambilla E.M."/>
            <person name="Potter G."/>
            <person name="Land M."/>
            <person name="Ivanova N."/>
            <person name="Rohde M."/>
            <person name="Goker M."/>
            <person name="Detter J.C."/>
            <person name="Li W.J."/>
            <person name="Kyrpides N.C."/>
            <person name="Woyke T."/>
        </authorList>
    </citation>
    <scope>NUCLEOTIDE SEQUENCE [LARGE SCALE GENOMIC DNA]</scope>
    <source>
        <strain evidence="4 5">XMU15</strain>
    </source>
</reference>
<name>H5X6K8_9PSEU</name>
<evidence type="ECO:0000256" key="1">
    <source>
        <dbReference type="ARBA" id="ARBA00023122"/>
    </source>
</evidence>
<dbReference type="EMBL" id="CM001439">
    <property type="protein sequence ID" value="EHR51229.1"/>
    <property type="molecule type" value="Genomic_DNA"/>
</dbReference>
<feature type="domain" description="CBS" evidence="3">
    <location>
        <begin position="68"/>
        <end position="132"/>
    </location>
</feature>
<dbReference type="Pfam" id="PF00571">
    <property type="entry name" value="CBS"/>
    <property type="match status" value="2"/>
</dbReference>
<gene>
    <name evidence="4" type="ORF">SacmaDRAFT_2993</name>
</gene>
<feature type="domain" description="CBS" evidence="3">
    <location>
        <begin position="8"/>
        <end position="65"/>
    </location>
</feature>
<evidence type="ECO:0000313" key="5">
    <source>
        <dbReference type="Proteomes" id="UP000004926"/>
    </source>
</evidence>
<dbReference type="CDD" id="cd04622">
    <property type="entry name" value="CBS_pair_HRP1_like"/>
    <property type="match status" value="1"/>
</dbReference>
<dbReference type="SMART" id="SM00116">
    <property type="entry name" value="CBS"/>
    <property type="match status" value="2"/>
</dbReference>
<keyword evidence="5" id="KW-1185">Reference proteome</keyword>
<dbReference type="OrthoDB" id="9789996at2"/>
<dbReference type="AlphaFoldDB" id="H5X6K8"/>
<dbReference type="SUPFAM" id="SSF54631">
    <property type="entry name" value="CBS-domain pair"/>
    <property type="match status" value="1"/>
</dbReference>
<dbReference type="PANTHER" id="PTHR43080:SF2">
    <property type="entry name" value="CBS DOMAIN-CONTAINING PROTEIN"/>
    <property type="match status" value="1"/>
</dbReference>
<dbReference type="InterPro" id="IPR046342">
    <property type="entry name" value="CBS_dom_sf"/>
</dbReference>
<protein>
    <submittedName>
        <fullName evidence="4">CBS domain-containing protein</fullName>
    </submittedName>
</protein>
<dbReference type="Proteomes" id="UP000004926">
    <property type="component" value="Chromosome"/>
</dbReference>
<dbReference type="InterPro" id="IPR051257">
    <property type="entry name" value="Diverse_CBS-Domain"/>
</dbReference>